<keyword evidence="4" id="KW-1185">Reference proteome</keyword>
<feature type="domain" description="UspA" evidence="2">
    <location>
        <begin position="158"/>
        <end position="279"/>
    </location>
</feature>
<proteinExistence type="inferred from homology"/>
<dbReference type="Gene3D" id="3.40.50.12370">
    <property type="match status" value="1"/>
</dbReference>
<dbReference type="SUPFAM" id="SSF52402">
    <property type="entry name" value="Adenine nucleotide alpha hydrolases-like"/>
    <property type="match status" value="2"/>
</dbReference>
<dbReference type="InterPro" id="IPR006015">
    <property type="entry name" value="Universal_stress_UspA"/>
</dbReference>
<comment type="caution">
    <text evidence="3">The sequence shown here is derived from an EMBL/GenBank/DDBJ whole genome shotgun (WGS) entry which is preliminary data.</text>
</comment>
<dbReference type="Proteomes" id="UP001201463">
    <property type="component" value="Unassembled WGS sequence"/>
</dbReference>
<dbReference type="Pfam" id="PF00582">
    <property type="entry name" value="Usp"/>
    <property type="match status" value="1"/>
</dbReference>
<name>A0ABS8XLP9_9BURK</name>
<gene>
    <name evidence="3" type="ORF">LXT12_21145</name>
</gene>
<accession>A0ABS8XLP9</accession>
<dbReference type="PRINTS" id="PR01438">
    <property type="entry name" value="UNVRSLSTRESS"/>
</dbReference>
<dbReference type="InterPro" id="IPR006016">
    <property type="entry name" value="UspA"/>
</dbReference>
<dbReference type="PANTHER" id="PTHR46268:SF15">
    <property type="entry name" value="UNIVERSAL STRESS PROTEIN HP_0031"/>
    <property type="match status" value="1"/>
</dbReference>
<protein>
    <submittedName>
        <fullName evidence="3">Universal stress protein</fullName>
    </submittedName>
</protein>
<evidence type="ECO:0000256" key="1">
    <source>
        <dbReference type="ARBA" id="ARBA00008791"/>
    </source>
</evidence>
<dbReference type="EMBL" id="JAJTWT010000010">
    <property type="protein sequence ID" value="MCE4539761.1"/>
    <property type="molecule type" value="Genomic_DNA"/>
</dbReference>
<dbReference type="PANTHER" id="PTHR46268">
    <property type="entry name" value="STRESS RESPONSE PROTEIN NHAX"/>
    <property type="match status" value="1"/>
</dbReference>
<evidence type="ECO:0000313" key="4">
    <source>
        <dbReference type="Proteomes" id="UP001201463"/>
    </source>
</evidence>
<evidence type="ECO:0000313" key="3">
    <source>
        <dbReference type="EMBL" id="MCE4539761.1"/>
    </source>
</evidence>
<evidence type="ECO:0000259" key="2">
    <source>
        <dbReference type="Pfam" id="PF00582"/>
    </source>
</evidence>
<dbReference type="RefSeq" id="WP_233394278.1">
    <property type="nucleotide sequence ID" value="NZ_JAJTWT010000010.1"/>
</dbReference>
<dbReference type="CDD" id="cd00293">
    <property type="entry name" value="USP-like"/>
    <property type="match status" value="1"/>
</dbReference>
<organism evidence="3 4">
    <name type="scientific">Pelomonas caseinilytica</name>
    <dbReference type="NCBI Taxonomy" id="2906763"/>
    <lineage>
        <taxon>Bacteria</taxon>
        <taxon>Pseudomonadati</taxon>
        <taxon>Pseudomonadota</taxon>
        <taxon>Betaproteobacteria</taxon>
        <taxon>Burkholderiales</taxon>
        <taxon>Sphaerotilaceae</taxon>
        <taxon>Roseateles</taxon>
    </lineage>
</organism>
<reference evidence="3 4" key="1">
    <citation type="submission" date="2021-12" db="EMBL/GenBank/DDBJ databases">
        <title>Genome seq of p7.</title>
        <authorList>
            <person name="Seo T."/>
        </authorList>
    </citation>
    <scope>NUCLEOTIDE SEQUENCE [LARGE SCALE GENOMIC DNA]</scope>
    <source>
        <strain evidence="3 4">P7</strain>
    </source>
</reference>
<sequence>MGIRTILVHLDSRRHTPARVESAAALALQHEAHLIGMASTGWVPIPADSAGALGITAYQEAAMNQLRDEAQACVQRFEEQVRRLGVLSFEGRVDLSYAGDSMPLAARYCDLTVVTQTDPDEPREAPWPPMQQEVLLQSGRPLLVLPYAGECIVPPAARVLVGWNGSREAARAMHDALPLLERAAHVEVVVFEPPESVEQNHGDLPGADIGLWLTRHGVNVHVSYVPIKVATGEALLSHAADIGAHLIVAGGYGHSRLREAILGGVTRTLMRTSPVPVLLSH</sequence>
<comment type="similarity">
    <text evidence="1">Belongs to the universal stress protein A family.</text>
</comment>